<dbReference type="InterPro" id="IPR025962">
    <property type="entry name" value="SdpI/YhfL"/>
</dbReference>
<feature type="transmembrane region" description="Helical" evidence="1">
    <location>
        <begin position="142"/>
        <end position="164"/>
    </location>
</feature>
<keyword evidence="1" id="KW-0812">Transmembrane</keyword>
<dbReference type="Pfam" id="PF13630">
    <property type="entry name" value="SdpI"/>
    <property type="match status" value="1"/>
</dbReference>
<reference evidence="3" key="1">
    <citation type="submission" date="2016-10" db="EMBL/GenBank/DDBJ databases">
        <authorList>
            <person name="Varghese N."/>
            <person name="Submissions S."/>
        </authorList>
    </citation>
    <scope>NUCLEOTIDE SEQUENCE [LARGE SCALE GENOMIC DNA]</scope>
    <source>
        <strain evidence="3">DSM 25751</strain>
    </source>
</reference>
<proteinExistence type="predicted"/>
<feature type="transmembrane region" description="Helical" evidence="1">
    <location>
        <begin position="30"/>
        <end position="48"/>
    </location>
</feature>
<feature type="transmembrane region" description="Helical" evidence="1">
    <location>
        <begin position="170"/>
        <end position="191"/>
    </location>
</feature>
<dbReference type="STRING" id="1130080.SAMN04488113_11528"/>
<dbReference type="OrthoDB" id="9808690at2"/>
<keyword evidence="1" id="KW-0472">Membrane</keyword>
<feature type="transmembrane region" description="Helical" evidence="1">
    <location>
        <begin position="68"/>
        <end position="87"/>
    </location>
</feature>
<evidence type="ECO:0000313" key="2">
    <source>
        <dbReference type="EMBL" id="SEI73925.1"/>
    </source>
</evidence>
<keyword evidence="3" id="KW-1185">Reference proteome</keyword>
<sequence>MKKTTIIWPITLLSVAIIALSFIQEKSQSSIILIGVAVIIALGLLDIFTPRIAKLSETNPKVKTMRRLNRFFILFFAALFTFILWYPKAQLLLSNNDRGITFIVVLVIMGIIGNTSPKLPFNRYMGLRLPWTIRDEETWRVAHRWLGYLTFPIIIIMLTAFLLGVKVNDVATYGIITWIAIPGIYSGWIYYKRMGGK</sequence>
<gene>
    <name evidence="2" type="ORF">SAMN04488113_11528</name>
</gene>
<protein>
    <submittedName>
        <fullName evidence="2">SdpI/YhfL protein family protein</fullName>
    </submittedName>
</protein>
<feature type="transmembrane region" description="Helical" evidence="1">
    <location>
        <begin position="7"/>
        <end position="24"/>
    </location>
</feature>
<dbReference type="RefSeq" id="WP_091634364.1">
    <property type="nucleotide sequence ID" value="NZ_FNYW01000015.1"/>
</dbReference>
<dbReference type="EMBL" id="FNYW01000015">
    <property type="protein sequence ID" value="SEI73925.1"/>
    <property type="molecule type" value="Genomic_DNA"/>
</dbReference>
<organism evidence="2 3">
    <name type="scientific">Alkalibacterium gilvum</name>
    <dbReference type="NCBI Taxonomy" id="1130080"/>
    <lineage>
        <taxon>Bacteria</taxon>
        <taxon>Bacillati</taxon>
        <taxon>Bacillota</taxon>
        <taxon>Bacilli</taxon>
        <taxon>Lactobacillales</taxon>
        <taxon>Carnobacteriaceae</taxon>
        <taxon>Alkalibacterium</taxon>
    </lineage>
</organism>
<dbReference type="Proteomes" id="UP000198564">
    <property type="component" value="Unassembled WGS sequence"/>
</dbReference>
<accession>A0A1H6TCF9</accession>
<keyword evidence="1" id="KW-1133">Transmembrane helix</keyword>
<feature type="transmembrane region" description="Helical" evidence="1">
    <location>
        <begin position="99"/>
        <end position="121"/>
    </location>
</feature>
<dbReference type="AlphaFoldDB" id="A0A1H6TCF9"/>
<evidence type="ECO:0000256" key="1">
    <source>
        <dbReference type="SAM" id="Phobius"/>
    </source>
</evidence>
<evidence type="ECO:0000313" key="3">
    <source>
        <dbReference type="Proteomes" id="UP000198564"/>
    </source>
</evidence>
<name>A0A1H6TCF9_9LACT</name>